<name>A0A0L8KUJ8_STRVR</name>
<dbReference type="Gene3D" id="3.90.180.10">
    <property type="entry name" value="Medium-chain alcohol dehydrogenases, catalytic domain"/>
    <property type="match status" value="1"/>
</dbReference>
<protein>
    <submittedName>
        <fullName evidence="1">Uncharacterized protein</fullName>
    </submittedName>
</protein>
<gene>
    <name evidence="1" type="ORF">ADK34_13035</name>
</gene>
<dbReference type="Proteomes" id="UP000037023">
    <property type="component" value="Unassembled WGS sequence"/>
</dbReference>
<sequence length="192" mass="20742">RRSLVGNGVVDQYPGGRDGVVGRLVAVEGGRQGGGALDQRGQPAPQPLRVARTPREALLVPLDDAGPVIDLFVPDSALDSEAERDLVDRLTTIMLKAEGAWQADEAVLAGSWVFLHHAHVTDLIWKNAHIDGFRYALFTPEQINAANATLLDLLAKGDLHPQDARTFPLDQAAQAQRHLTGDRPFGRVLLAI</sequence>
<organism evidence="1 2">
    <name type="scientific">Streptomyces viridochromogenes</name>
    <dbReference type="NCBI Taxonomy" id="1938"/>
    <lineage>
        <taxon>Bacteria</taxon>
        <taxon>Bacillati</taxon>
        <taxon>Actinomycetota</taxon>
        <taxon>Actinomycetes</taxon>
        <taxon>Kitasatosporales</taxon>
        <taxon>Streptomycetaceae</taxon>
        <taxon>Streptomyces</taxon>
    </lineage>
</organism>
<proteinExistence type="predicted"/>
<evidence type="ECO:0000313" key="1">
    <source>
        <dbReference type="EMBL" id="KOG29429.1"/>
    </source>
</evidence>
<feature type="non-terminal residue" evidence="1">
    <location>
        <position position="1"/>
    </location>
</feature>
<dbReference type="EMBL" id="LGUP01000104">
    <property type="protein sequence ID" value="KOG29429.1"/>
    <property type="molecule type" value="Genomic_DNA"/>
</dbReference>
<dbReference type="Gene3D" id="3.40.50.720">
    <property type="entry name" value="NAD(P)-binding Rossmann-like Domain"/>
    <property type="match status" value="1"/>
</dbReference>
<evidence type="ECO:0000313" key="2">
    <source>
        <dbReference type="Proteomes" id="UP000037023"/>
    </source>
</evidence>
<dbReference type="PATRIC" id="fig|1938.6.peg.2826"/>
<comment type="caution">
    <text evidence="1">The sequence shown here is derived from an EMBL/GenBank/DDBJ whole genome shotgun (WGS) entry which is preliminary data.</text>
</comment>
<reference evidence="1 2" key="1">
    <citation type="submission" date="2015-06" db="EMBL/GenBank/DDBJ databases">
        <authorList>
            <person name="Hoefler B.C."/>
            <person name="Straight P.D."/>
        </authorList>
    </citation>
    <scope>NUCLEOTIDE SEQUENCE [LARGE SCALE GENOMIC DNA]</scope>
    <source>
        <strain evidence="1 2">NRRL 3427</strain>
    </source>
</reference>
<dbReference type="AlphaFoldDB" id="A0A0L8KUJ8"/>
<accession>A0A0L8KUJ8</accession>